<keyword evidence="2 6" id="KW-0812">Transmembrane</keyword>
<dbReference type="Pfam" id="PF09685">
    <property type="entry name" value="MamF_MmsF"/>
    <property type="match status" value="1"/>
</dbReference>
<evidence type="ECO:0000256" key="4">
    <source>
        <dbReference type="ARBA" id="ARBA00023136"/>
    </source>
</evidence>
<keyword evidence="8" id="KW-1185">Reference proteome</keyword>
<keyword evidence="3 6" id="KW-1133">Transmembrane helix</keyword>
<feature type="transmembrane region" description="Helical" evidence="6">
    <location>
        <begin position="89"/>
        <end position="110"/>
    </location>
</feature>
<feature type="coiled-coil region" evidence="5">
    <location>
        <begin position="1"/>
        <end position="32"/>
    </location>
</feature>
<dbReference type="AlphaFoldDB" id="D1AKC3"/>
<evidence type="ECO:0000256" key="3">
    <source>
        <dbReference type="ARBA" id="ARBA00022989"/>
    </source>
</evidence>
<keyword evidence="4 6" id="KW-0472">Membrane</keyword>
<gene>
    <name evidence="7" type="ordered locus">Sterm_2185</name>
</gene>
<organism evidence="7 8">
    <name type="scientific">Sebaldella termitidis (strain ATCC 33386 / NCTC 11300)</name>
    <dbReference type="NCBI Taxonomy" id="526218"/>
    <lineage>
        <taxon>Bacteria</taxon>
        <taxon>Fusobacteriati</taxon>
        <taxon>Fusobacteriota</taxon>
        <taxon>Fusobacteriia</taxon>
        <taxon>Fusobacteriales</taxon>
        <taxon>Leptotrichiaceae</taxon>
        <taxon>Sebaldella</taxon>
    </lineage>
</organism>
<dbReference type="EMBL" id="CP001739">
    <property type="protein sequence ID" value="ACZ09039.1"/>
    <property type="molecule type" value="Genomic_DNA"/>
</dbReference>
<reference evidence="7 8" key="2">
    <citation type="journal article" date="2010" name="Stand. Genomic Sci.">
        <title>Complete genome sequence of Sebaldella termitidis type strain (NCTC 11300).</title>
        <authorList>
            <person name="Harmon-Smith M."/>
            <person name="Celia L."/>
            <person name="Chertkov O."/>
            <person name="Lapidus A."/>
            <person name="Copeland A."/>
            <person name="Glavina Del Rio T."/>
            <person name="Nolan M."/>
            <person name="Lucas S."/>
            <person name="Tice H."/>
            <person name="Cheng J.F."/>
            <person name="Han C."/>
            <person name="Detter J.C."/>
            <person name="Bruce D."/>
            <person name="Goodwin L."/>
            <person name="Pitluck S."/>
            <person name="Pati A."/>
            <person name="Liolios K."/>
            <person name="Ivanova N."/>
            <person name="Mavromatis K."/>
            <person name="Mikhailova N."/>
            <person name="Chen A."/>
            <person name="Palaniappan K."/>
            <person name="Land M."/>
            <person name="Hauser L."/>
            <person name="Chang Y.J."/>
            <person name="Jeffries C.D."/>
            <person name="Brettin T."/>
            <person name="Goker M."/>
            <person name="Beck B."/>
            <person name="Bristow J."/>
            <person name="Eisen J.A."/>
            <person name="Markowitz V."/>
            <person name="Hugenholtz P."/>
            <person name="Kyrpides N.C."/>
            <person name="Klenk H.P."/>
            <person name="Chen F."/>
        </authorList>
    </citation>
    <scope>NUCLEOTIDE SEQUENCE [LARGE SCALE GENOMIC DNA]</scope>
    <source>
        <strain evidence="8">ATCC 33386 / NCTC 11300</strain>
    </source>
</reference>
<dbReference type="Gene3D" id="1.20.120.20">
    <property type="entry name" value="Apolipoprotein"/>
    <property type="match status" value="1"/>
</dbReference>
<dbReference type="KEGG" id="str:Sterm_2185"/>
<evidence type="ECO:0000256" key="5">
    <source>
        <dbReference type="SAM" id="Coils"/>
    </source>
</evidence>
<reference evidence="8" key="1">
    <citation type="submission" date="2009-09" db="EMBL/GenBank/DDBJ databases">
        <title>The complete chromosome of Sebaldella termitidis ATCC 33386.</title>
        <authorList>
            <consortium name="US DOE Joint Genome Institute (JGI-PGF)"/>
            <person name="Lucas S."/>
            <person name="Copeland A."/>
            <person name="Lapidus A."/>
            <person name="Glavina del Rio T."/>
            <person name="Dalin E."/>
            <person name="Tice H."/>
            <person name="Bruce D."/>
            <person name="Goodwin L."/>
            <person name="Pitluck S."/>
            <person name="Kyrpides N."/>
            <person name="Mavromatis K."/>
            <person name="Ivanova N."/>
            <person name="Mikhailova N."/>
            <person name="Sims D."/>
            <person name="Meincke L."/>
            <person name="Brettin T."/>
            <person name="Detter J.C."/>
            <person name="Han C."/>
            <person name="Larimer F."/>
            <person name="Land M."/>
            <person name="Hauser L."/>
            <person name="Markowitz V."/>
            <person name="Cheng J.F."/>
            <person name="Hugenholtz P."/>
            <person name="Woyke T."/>
            <person name="Wu D."/>
            <person name="Eisen J.A."/>
        </authorList>
    </citation>
    <scope>NUCLEOTIDE SEQUENCE [LARGE SCALE GENOMIC DNA]</scope>
    <source>
        <strain evidence="8">ATCC 33386 / NCTC 11300</strain>
    </source>
</reference>
<dbReference type="STRING" id="526218.Sterm_2185"/>
<evidence type="ECO:0000313" key="7">
    <source>
        <dbReference type="EMBL" id="ACZ09039.1"/>
    </source>
</evidence>
<comment type="subcellular location">
    <subcellularLocation>
        <location evidence="1">Membrane</location>
        <topology evidence="1">Multi-pass membrane protein</topology>
    </subcellularLocation>
</comment>
<dbReference type="Proteomes" id="UP000000845">
    <property type="component" value="Chromosome"/>
</dbReference>
<evidence type="ECO:0000313" key="8">
    <source>
        <dbReference type="Proteomes" id="UP000000845"/>
    </source>
</evidence>
<dbReference type="SUPFAM" id="SSF58113">
    <property type="entry name" value="Apolipoprotein A-I"/>
    <property type="match status" value="1"/>
</dbReference>
<protein>
    <recommendedName>
        <fullName evidence="9">DUF4870 domain-containing protein</fullName>
    </recommendedName>
</protein>
<evidence type="ECO:0000256" key="1">
    <source>
        <dbReference type="ARBA" id="ARBA00004141"/>
    </source>
</evidence>
<accession>D1AKC3</accession>
<dbReference type="RefSeq" id="WP_012861633.1">
    <property type="nucleotide sequence ID" value="NC_013517.1"/>
</dbReference>
<dbReference type="InterPro" id="IPR019109">
    <property type="entry name" value="MamF_MmsF"/>
</dbReference>
<sequence length="186" mass="20880">MSDMKDKLEDVKDNVEEKADNAKIKLDKTVDDVKEYAHEAGEDVKQTGEAAKEKFSEVKEQVKSGFDQTMADVMEVTADDKNKAVIMHILSIILGFSMLGFISPLIFYFAVSDNSEFLKQEAKNDLNFQLTLLIAYVIAGILWIVLIGIFLSFVLGICALVFEIMALVKAKDGEHYKFPFSLNLIK</sequence>
<evidence type="ECO:0008006" key="9">
    <source>
        <dbReference type="Google" id="ProtNLM"/>
    </source>
</evidence>
<name>D1AKC3_SEBTE</name>
<keyword evidence="5" id="KW-0175">Coiled coil</keyword>
<proteinExistence type="predicted"/>
<dbReference type="HOGENOM" id="CLU_1453467_0_0_0"/>
<dbReference type="eggNOG" id="COG3296">
    <property type="taxonomic scope" value="Bacteria"/>
</dbReference>
<evidence type="ECO:0000256" key="2">
    <source>
        <dbReference type="ARBA" id="ARBA00022692"/>
    </source>
</evidence>
<feature type="transmembrane region" description="Helical" evidence="6">
    <location>
        <begin position="130"/>
        <end position="162"/>
    </location>
</feature>
<evidence type="ECO:0000256" key="6">
    <source>
        <dbReference type="SAM" id="Phobius"/>
    </source>
</evidence>